<feature type="region of interest" description="Disordered" evidence="1">
    <location>
        <begin position="131"/>
        <end position="194"/>
    </location>
</feature>
<evidence type="ECO:0000313" key="3">
    <source>
        <dbReference type="Proteomes" id="UP000886520"/>
    </source>
</evidence>
<name>A0A9D4UBW6_ADICA</name>
<feature type="compositionally biased region" description="Basic and acidic residues" evidence="1">
    <location>
        <begin position="1046"/>
        <end position="1079"/>
    </location>
</feature>
<dbReference type="Proteomes" id="UP000886520">
    <property type="component" value="Chromosome 20"/>
</dbReference>
<feature type="compositionally biased region" description="Basic and acidic residues" evidence="1">
    <location>
        <begin position="941"/>
        <end position="957"/>
    </location>
</feature>
<dbReference type="AlphaFoldDB" id="A0A9D4UBW6"/>
<keyword evidence="3" id="KW-1185">Reference proteome</keyword>
<feature type="compositionally biased region" description="Basic and acidic residues" evidence="1">
    <location>
        <begin position="714"/>
        <end position="747"/>
    </location>
</feature>
<feature type="compositionally biased region" description="Basic and acidic residues" evidence="1">
    <location>
        <begin position="858"/>
        <end position="879"/>
    </location>
</feature>
<comment type="caution">
    <text evidence="2">The sequence shown here is derived from an EMBL/GenBank/DDBJ whole genome shotgun (WGS) entry which is preliminary data.</text>
</comment>
<feature type="compositionally biased region" description="Basic and acidic residues" evidence="1">
    <location>
        <begin position="658"/>
        <end position="668"/>
    </location>
</feature>
<feature type="region of interest" description="Disordered" evidence="1">
    <location>
        <begin position="849"/>
        <end position="1104"/>
    </location>
</feature>
<feature type="compositionally biased region" description="Gly residues" evidence="1">
    <location>
        <begin position="801"/>
        <end position="811"/>
    </location>
</feature>
<feature type="compositionally biased region" description="Basic and acidic residues" evidence="1">
    <location>
        <begin position="513"/>
        <end position="536"/>
    </location>
</feature>
<proteinExistence type="predicted"/>
<sequence>MGMMFAGRFRREEPSSRITEGESVDLATAAIINRRHVNFWRRVNKYLDPVFRSFIEHLYRVFCTNSCQDLRTCGAGFGMDHSLGIKRPITSFMSGAHAAKRSRFLENGIKNMEVKIETQSSRGDNVKAMAQASDLDSREADSVKAGVATHTRKSNDSPAVVPIKKRRIQILEATRSPSPPPSSPPWQARSPRSIPSELSAPCGEIITTLSSSSSLLGFSSASSPRSSVLIPVPSTMSQARLPPFSHMPSIKVIEKAEAPHICKSDLKEQPFANLKNCLDKDCDNSAQQGSIENINGQVVQDLEMDQLCSQAKSDGQLIRSESDSFSRDDRLHWDLNTDMAAWDASMEQDTIKVTEVKYAEVSPPRSPSMDSAGTNQKVSCNDDARQLLEVGPDYGEDKSGGEKVIFEEYAEVTKDNLQGEPDTGEEVLEELEAGEHAVNDPEIGEEDPDTGEQMDEEQAIIEEDISKISEHRDVEEGQTLPPAVHVEGAWNVPNAADFPDPGKCGSWDGDLSSDGRDVHEPSETHCYLDDMAERPKPGKQGKSSTDDAEGWNYEPELEEHVDYGDSDCRDADDPGLDVEDRTSLMQAESNWNGEDGTGSQKDAPCEGEASIAGETCKSSFPVAGQPTSEPNPQRLTSSGRSRPTGWDQLPEGFNSAEEALKAAKEGSARRGGRGGSWSSPAGRGTLHSASRFGPSSIRSNTRDGFSSARGDSYYGERHPDEAVYDRDGFRHGRRDDNFNVRGRDPPRRPGIFGRGRAGGWMDSQPSHMNQWGPGRHRPGSGFSGPTNDNSGFVVAPDGTGTKHGMGPGRGGIRSTVSGGRVGRGGHARGPPVDMDGGVHYPLRAGLGAGTGPGYSGSMHDRSGRGMIDRYRGGGLDSRRSLSPRRQHPLDHPNMMARMPGMRPDSRVVRSRTPPPIHRSMGSSEFNAVRNQRSPPPSSRWSSDKRDADSYQDRDFKRPLSRTRVPPQRTSPHVVHGSSLTDERDRQVLAGSRHSPTLKSAVAPTHLRKSKDDSLDVRPSKRIEEDDVRYTGPFAKDGDYRSVSPFRESDREREKGNLYRRDRDDERRRDFRRSSSRDGRFPGGSKHANTREADDDVAPRRRRPS</sequence>
<feature type="compositionally biased region" description="Basic and acidic residues" evidence="1">
    <location>
        <begin position="558"/>
        <end position="582"/>
    </location>
</feature>
<gene>
    <name evidence="2" type="ORF">GOP47_0020886</name>
</gene>
<feature type="region of interest" description="Disordered" evidence="1">
    <location>
        <begin position="798"/>
        <end position="823"/>
    </location>
</feature>
<accession>A0A9D4UBW6</accession>
<evidence type="ECO:0000256" key="1">
    <source>
        <dbReference type="SAM" id="MobiDB-lite"/>
    </source>
</evidence>
<dbReference type="PANTHER" id="PTHR34536">
    <property type="entry name" value="DENTIN SIALOPHOSPHOPROTEIN-LIKE PROTEIN"/>
    <property type="match status" value="1"/>
</dbReference>
<dbReference type="EMBL" id="JABFUD020000020">
    <property type="protein sequence ID" value="KAI5064216.1"/>
    <property type="molecule type" value="Genomic_DNA"/>
</dbReference>
<feature type="compositionally biased region" description="Acidic residues" evidence="1">
    <location>
        <begin position="442"/>
        <end position="463"/>
    </location>
</feature>
<organism evidence="2 3">
    <name type="scientific">Adiantum capillus-veneris</name>
    <name type="common">Maidenhair fern</name>
    <dbReference type="NCBI Taxonomy" id="13818"/>
    <lineage>
        <taxon>Eukaryota</taxon>
        <taxon>Viridiplantae</taxon>
        <taxon>Streptophyta</taxon>
        <taxon>Embryophyta</taxon>
        <taxon>Tracheophyta</taxon>
        <taxon>Polypodiopsida</taxon>
        <taxon>Polypodiidae</taxon>
        <taxon>Polypodiales</taxon>
        <taxon>Pteridineae</taxon>
        <taxon>Pteridaceae</taxon>
        <taxon>Vittarioideae</taxon>
        <taxon>Adiantum</taxon>
    </lineage>
</organism>
<feature type="compositionally biased region" description="Polar residues" evidence="1">
    <location>
        <begin position="583"/>
        <end position="600"/>
    </location>
</feature>
<dbReference type="OrthoDB" id="1930574at2759"/>
<evidence type="ECO:0000313" key="2">
    <source>
        <dbReference type="EMBL" id="KAI5064216.1"/>
    </source>
</evidence>
<dbReference type="PANTHER" id="PTHR34536:SF6">
    <property type="entry name" value="DENTIN SIALOPHOSPHOPROTEIN-LIKE PROTEIN"/>
    <property type="match status" value="1"/>
</dbReference>
<feature type="compositionally biased region" description="Basic and acidic residues" evidence="1">
    <location>
        <begin position="464"/>
        <end position="475"/>
    </location>
</feature>
<protein>
    <submittedName>
        <fullName evidence="2">Uncharacterized protein</fullName>
    </submittedName>
</protein>
<reference evidence="2" key="1">
    <citation type="submission" date="2021-01" db="EMBL/GenBank/DDBJ databases">
        <title>Adiantum capillus-veneris genome.</title>
        <authorList>
            <person name="Fang Y."/>
            <person name="Liao Q."/>
        </authorList>
    </citation>
    <scope>NUCLEOTIDE SEQUENCE</scope>
    <source>
        <strain evidence="2">H3</strain>
        <tissue evidence="2">Leaf</tissue>
    </source>
</reference>
<feature type="compositionally biased region" description="Polar residues" evidence="1">
    <location>
        <begin position="920"/>
        <end position="931"/>
    </location>
</feature>
<feature type="compositionally biased region" description="Basic and acidic residues" evidence="1">
    <location>
        <begin position="1009"/>
        <end position="1023"/>
    </location>
</feature>
<feature type="compositionally biased region" description="Polar residues" evidence="1">
    <location>
        <begin position="625"/>
        <end position="641"/>
    </location>
</feature>
<feature type="region of interest" description="Disordered" evidence="1">
    <location>
        <begin position="431"/>
        <end position="763"/>
    </location>
</feature>